<evidence type="ECO:0000256" key="6">
    <source>
        <dbReference type="ARBA" id="ARBA00022714"/>
    </source>
</evidence>
<comment type="catalytic activity">
    <reaction evidence="13">
        <text>2 nitric oxide + NADPH + 2 O2 = 2 nitrate + NADP(+) + H(+)</text>
        <dbReference type="Rhea" id="RHEA:19465"/>
        <dbReference type="ChEBI" id="CHEBI:15378"/>
        <dbReference type="ChEBI" id="CHEBI:15379"/>
        <dbReference type="ChEBI" id="CHEBI:16480"/>
        <dbReference type="ChEBI" id="CHEBI:17632"/>
        <dbReference type="ChEBI" id="CHEBI:57783"/>
        <dbReference type="ChEBI" id="CHEBI:58349"/>
        <dbReference type="EC" id="1.14.12.17"/>
    </reaction>
</comment>
<keyword evidence="4 14" id="KW-0349">Heme</keyword>
<dbReference type="Pfam" id="PF00175">
    <property type="entry name" value="NAD_binding_1"/>
    <property type="match status" value="1"/>
</dbReference>
<keyword evidence="18" id="KW-0223">Dioxygenase</keyword>
<evidence type="ECO:0000256" key="12">
    <source>
        <dbReference type="ARBA" id="ARBA00048649"/>
    </source>
</evidence>
<dbReference type="PANTHER" id="PTHR43396">
    <property type="entry name" value="FLAVOHEMOPROTEIN"/>
    <property type="match status" value="1"/>
</dbReference>
<evidence type="ECO:0000256" key="1">
    <source>
        <dbReference type="ARBA" id="ARBA00001970"/>
    </source>
</evidence>
<keyword evidence="10" id="KW-0411">Iron-sulfur</keyword>
<proteinExistence type="inferred from homology"/>
<accession>A0A212TGS7</accession>
<comment type="cofactor">
    <cofactor evidence="1">
        <name>heme b</name>
        <dbReference type="ChEBI" id="CHEBI:60344"/>
    </cofactor>
</comment>
<sequence length="422" mass="45681">MRKATLSPQSAEIVAATAGVVAEHAVEITKTFYPNMFAAHPELMRVFNKANQAVGEQPVALASSVVAYAVQLIDPDAPDFTPVMERIAHKHVSLGIRATEYTIVGHYLLEAVGTVLGDAVTPEVAAAWDEVYWLFGTQLIAEEARMYALAGVDPDEPWRKYEVIERTDETDEVFSLTIKPVEGDLPEHHTGQYVAVAVDLPNGERQPRQYTISSPKGADHFRLTIRRVEGVDGAPDGQVSTFLHENAQPGTILDVSTPSGDVVLEESDAPLVLASAGIGITPMAAILADVAAHTPERRVMLLHADRSAASHALAEEMAGTAEQLANASSRLWYEEADEKATERGAAQGRIDLAEIDVPTDAQVFMCGPLPFMRAVRRTLMDKGVDARNISYEVFGPDLWAQDPESGAEEHLDAQVEEAQQGA</sequence>
<evidence type="ECO:0000256" key="14">
    <source>
        <dbReference type="RuleBase" id="RU000356"/>
    </source>
</evidence>
<evidence type="ECO:0000256" key="5">
    <source>
        <dbReference type="ARBA" id="ARBA00022621"/>
    </source>
</evidence>
<evidence type="ECO:0000256" key="11">
    <source>
        <dbReference type="ARBA" id="ARBA00023027"/>
    </source>
</evidence>
<dbReference type="Pfam" id="PF00042">
    <property type="entry name" value="Globin"/>
    <property type="match status" value="1"/>
</dbReference>
<evidence type="ECO:0000256" key="4">
    <source>
        <dbReference type="ARBA" id="ARBA00022617"/>
    </source>
</evidence>
<dbReference type="GO" id="GO:0019825">
    <property type="term" value="F:oxygen binding"/>
    <property type="evidence" value="ECO:0007669"/>
    <property type="project" value="InterPro"/>
</dbReference>
<dbReference type="SUPFAM" id="SSF63380">
    <property type="entry name" value="Riboflavin synthase domain-like"/>
    <property type="match status" value="1"/>
</dbReference>
<name>A0A212TGS7_9MICO</name>
<dbReference type="GO" id="GO:0005344">
    <property type="term" value="F:oxygen carrier activity"/>
    <property type="evidence" value="ECO:0007669"/>
    <property type="project" value="UniProtKB-KW"/>
</dbReference>
<dbReference type="FunFam" id="1.10.490.10:FF:000003">
    <property type="entry name" value="Flavohemoprotein"/>
    <property type="match status" value="1"/>
</dbReference>
<dbReference type="GO" id="GO:0046872">
    <property type="term" value="F:metal ion binding"/>
    <property type="evidence" value="ECO:0007669"/>
    <property type="project" value="UniProtKB-KW"/>
</dbReference>
<dbReference type="GO" id="GO:0046210">
    <property type="term" value="P:nitric oxide catabolic process"/>
    <property type="evidence" value="ECO:0007669"/>
    <property type="project" value="TreeGrafter"/>
</dbReference>
<dbReference type="SUPFAM" id="SSF46458">
    <property type="entry name" value="Globin-like"/>
    <property type="match status" value="1"/>
</dbReference>
<organism evidence="18 19">
    <name type="scientific">Kytococcus aerolatus</name>
    <dbReference type="NCBI Taxonomy" id="592308"/>
    <lineage>
        <taxon>Bacteria</taxon>
        <taxon>Bacillati</taxon>
        <taxon>Actinomycetota</taxon>
        <taxon>Actinomycetes</taxon>
        <taxon>Micrococcales</taxon>
        <taxon>Kytococcaceae</taxon>
        <taxon>Kytococcus</taxon>
    </lineage>
</organism>
<dbReference type="InterPro" id="IPR000971">
    <property type="entry name" value="Globin"/>
</dbReference>
<dbReference type="GO" id="GO:0020037">
    <property type="term" value="F:heme binding"/>
    <property type="evidence" value="ECO:0007669"/>
    <property type="project" value="InterPro"/>
</dbReference>
<dbReference type="InterPro" id="IPR001433">
    <property type="entry name" value="OxRdtase_FAD/NAD-bd"/>
</dbReference>
<dbReference type="AlphaFoldDB" id="A0A212TGS7"/>
<dbReference type="PROSITE" id="PS51384">
    <property type="entry name" value="FAD_FR"/>
    <property type="match status" value="1"/>
</dbReference>
<dbReference type="PROSITE" id="PS01033">
    <property type="entry name" value="GLOBIN"/>
    <property type="match status" value="1"/>
</dbReference>
<evidence type="ECO:0000256" key="13">
    <source>
        <dbReference type="ARBA" id="ARBA00049433"/>
    </source>
</evidence>
<keyword evidence="19" id="KW-1185">Reference proteome</keyword>
<evidence type="ECO:0000256" key="10">
    <source>
        <dbReference type="ARBA" id="ARBA00023014"/>
    </source>
</evidence>
<dbReference type="InterPro" id="IPR009050">
    <property type="entry name" value="Globin-like_sf"/>
</dbReference>
<keyword evidence="11" id="KW-0520">NAD</keyword>
<evidence type="ECO:0000259" key="16">
    <source>
        <dbReference type="PROSITE" id="PS01033"/>
    </source>
</evidence>
<evidence type="ECO:0000256" key="3">
    <source>
        <dbReference type="ARBA" id="ARBA00012229"/>
    </source>
</evidence>
<feature type="domain" description="Globin" evidence="16">
    <location>
        <begin position="5"/>
        <end position="144"/>
    </location>
</feature>
<dbReference type="SUPFAM" id="SSF52343">
    <property type="entry name" value="Ferredoxin reductase-like, C-terminal NADP-linked domain"/>
    <property type="match status" value="1"/>
</dbReference>
<evidence type="ECO:0000259" key="17">
    <source>
        <dbReference type="PROSITE" id="PS51384"/>
    </source>
</evidence>
<dbReference type="InterPro" id="IPR008333">
    <property type="entry name" value="Cbr1-like_FAD-bd_dom"/>
</dbReference>
<comment type="similarity">
    <text evidence="2">In the C-terminal section; belongs to the flavoprotein pyridine nucleotide cytochrome reductase family.</text>
</comment>
<dbReference type="InterPro" id="IPR039261">
    <property type="entry name" value="FNR_nucleotide-bd"/>
</dbReference>
<evidence type="ECO:0000256" key="2">
    <source>
        <dbReference type="ARBA" id="ARBA00006401"/>
    </source>
</evidence>
<comment type="catalytic activity">
    <reaction evidence="12">
        <text>2 nitric oxide + NADH + 2 O2 = 2 nitrate + NAD(+) + H(+)</text>
        <dbReference type="Rhea" id="RHEA:19469"/>
        <dbReference type="ChEBI" id="CHEBI:15378"/>
        <dbReference type="ChEBI" id="CHEBI:15379"/>
        <dbReference type="ChEBI" id="CHEBI:16480"/>
        <dbReference type="ChEBI" id="CHEBI:17632"/>
        <dbReference type="ChEBI" id="CHEBI:57540"/>
        <dbReference type="ChEBI" id="CHEBI:57945"/>
        <dbReference type="EC" id="1.14.12.17"/>
    </reaction>
</comment>
<dbReference type="Pfam" id="PF00970">
    <property type="entry name" value="FAD_binding_6"/>
    <property type="match status" value="1"/>
</dbReference>
<keyword evidence="18" id="KW-0560">Oxidoreductase</keyword>
<evidence type="ECO:0000256" key="15">
    <source>
        <dbReference type="SAM" id="MobiDB-lite"/>
    </source>
</evidence>
<dbReference type="GO" id="GO:0071949">
    <property type="term" value="F:FAD binding"/>
    <property type="evidence" value="ECO:0007669"/>
    <property type="project" value="TreeGrafter"/>
</dbReference>
<dbReference type="CDD" id="cd06184">
    <property type="entry name" value="flavohem_like_fad_nad_binding"/>
    <property type="match status" value="1"/>
</dbReference>
<evidence type="ECO:0000256" key="7">
    <source>
        <dbReference type="ARBA" id="ARBA00022723"/>
    </source>
</evidence>
<dbReference type="OrthoDB" id="9801223at2"/>
<protein>
    <recommendedName>
        <fullName evidence="3">nitric oxide dioxygenase</fullName>
        <ecNumber evidence="3">1.14.12.17</ecNumber>
    </recommendedName>
</protein>
<dbReference type="GO" id="GO:0008941">
    <property type="term" value="F:nitric oxide dioxygenase NAD(P)H activity"/>
    <property type="evidence" value="ECO:0007669"/>
    <property type="project" value="UniProtKB-EC"/>
</dbReference>
<dbReference type="PANTHER" id="PTHR43396:SF3">
    <property type="entry name" value="FLAVOHEMOPROTEIN"/>
    <property type="match status" value="1"/>
</dbReference>
<dbReference type="Gene3D" id="3.40.50.80">
    <property type="entry name" value="Nucleotide-binding domain of ferredoxin-NADP reductase (FNR) module"/>
    <property type="match status" value="1"/>
</dbReference>
<dbReference type="EMBL" id="FYEZ01000001">
    <property type="protein sequence ID" value="SNC65026.1"/>
    <property type="molecule type" value="Genomic_DNA"/>
</dbReference>
<dbReference type="RefSeq" id="WP_088818103.1">
    <property type="nucleotide sequence ID" value="NZ_FYEZ01000001.1"/>
</dbReference>
<keyword evidence="8" id="KW-0521">NADP</keyword>
<keyword evidence="5 14" id="KW-0561">Oxygen transport</keyword>
<dbReference type="InterPro" id="IPR012292">
    <property type="entry name" value="Globin/Proto"/>
</dbReference>
<evidence type="ECO:0000313" key="19">
    <source>
        <dbReference type="Proteomes" id="UP000198122"/>
    </source>
</evidence>
<evidence type="ECO:0000256" key="8">
    <source>
        <dbReference type="ARBA" id="ARBA00022857"/>
    </source>
</evidence>
<keyword evidence="6" id="KW-0001">2Fe-2S</keyword>
<dbReference type="Gene3D" id="1.10.490.10">
    <property type="entry name" value="Globins"/>
    <property type="match status" value="1"/>
</dbReference>
<keyword evidence="9" id="KW-0408">Iron</keyword>
<dbReference type="InterPro" id="IPR017938">
    <property type="entry name" value="Riboflavin_synthase-like_b-brl"/>
</dbReference>
<dbReference type="GO" id="GO:0071500">
    <property type="term" value="P:cellular response to nitrosative stress"/>
    <property type="evidence" value="ECO:0007669"/>
    <property type="project" value="TreeGrafter"/>
</dbReference>
<keyword evidence="7" id="KW-0479">Metal-binding</keyword>
<dbReference type="Proteomes" id="UP000198122">
    <property type="component" value="Unassembled WGS sequence"/>
</dbReference>
<feature type="domain" description="FAD-binding FR-type" evidence="17">
    <location>
        <begin position="156"/>
        <end position="265"/>
    </location>
</feature>
<dbReference type="PRINTS" id="PR00406">
    <property type="entry name" value="CYTB5RDTASE"/>
</dbReference>
<feature type="region of interest" description="Disordered" evidence="15">
    <location>
        <begin position="401"/>
        <end position="422"/>
    </location>
</feature>
<dbReference type="Gene3D" id="2.40.30.10">
    <property type="entry name" value="Translation factors"/>
    <property type="match status" value="1"/>
</dbReference>
<gene>
    <name evidence="18" type="ORF">SAMN05445756_1234</name>
</gene>
<dbReference type="GO" id="GO:0051537">
    <property type="term" value="F:2 iron, 2 sulfur cluster binding"/>
    <property type="evidence" value="ECO:0007669"/>
    <property type="project" value="UniProtKB-KW"/>
</dbReference>
<evidence type="ECO:0000256" key="9">
    <source>
        <dbReference type="ARBA" id="ARBA00023004"/>
    </source>
</evidence>
<dbReference type="EC" id="1.14.12.17" evidence="3"/>
<evidence type="ECO:0000313" key="18">
    <source>
        <dbReference type="EMBL" id="SNC65026.1"/>
    </source>
</evidence>
<comment type="similarity">
    <text evidence="14">Belongs to the globin family.</text>
</comment>
<dbReference type="InterPro" id="IPR017927">
    <property type="entry name" value="FAD-bd_FR_type"/>
</dbReference>
<keyword evidence="14" id="KW-0813">Transport</keyword>
<reference evidence="18 19" key="1">
    <citation type="submission" date="2017-06" db="EMBL/GenBank/DDBJ databases">
        <authorList>
            <person name="Kim H.J."/>
            <person name="Triplett B.A."/>
        </authorList>
    </citation>
    <scope>NUCLEOTIDE SEQUENCE [LARGE SCALE GENOMIC DNA]</scope>
    <source>
        <strain evidence="18 19">DSM 22179</strain>
    </source>
</reference>